<evidence type="ECO:0000313" key="3">
    <source>
        <dbReference type="EMBL" id="MCW2310176.1"/>
    </source>
</evidence>
<protein>
    <submittedName>
        <fullName evidence="3">PhzF superfamily epimerase YddE/YHI9</fullName>
    </submittedName>
</protein>
<evidence type="ECO:0000256" key="2">
    <source>
        <dbReference type="ARBA" id="ARBA00023235"/>
    </source>
</evidence>
<dbReference type="Gene3D" id="3.10.310.10">
    <property type="entry name" value="Diaminopimelate Epimerase, Chain A, domain 1"/>
    <property type="match status" value="2"/>
</dbReference>
<dbReference type="RefSeq" id="WP_264603750.1">
    <property type="nucleotide sequence ID" value="NZ_JAOQNS010000020.1"/>
</dbReference>
<dbReference type="Proteomes" id="UP001209755">
    <property type="component" value="Unassembled WGS sequence"/>
</dbReference>
<dbReference type="SUPFAM" id="SSF54506">
    <property type="entry name" value="Diaminopimelate epimerase-like"/>
    <property type="match status" value="1"/>
</dbReference>
<name>A0ABT3HID9_9HYPH</name>
<dbReference type="EMBL" id="JAOQNS010000020">
    <property type="protein sequence ID" value="MCW2310176.1"/>
    <property type="molecule type" value="Genomic_DNA"/>
</dbReference>
<keyword evidence="4" id="KW-1185">Reference proteome</keyword>
<sequence length="264" mass="28292">MEMFQVDAFTDRVFGGNPAAVLILDRWLADETLQAIAGENNLAETAFACRSGDGRSGDGWDLRWFTPTVEVDFCGHATLATAHVLAREHGIAGEMRFLTRVGDLRVTATEDGYALDVPLLAPEPLERLPEEVAHVVPAGATLFRNFENLFAELADEAAVTGFSPDLSAIARLGPVGLVVTARGTVSDFVSRYFAPGAGIPEDPVTGSTHATLAPYWAERLGKARMTARQASARGGSLTCEIAGDRVRLFGQAATFMKAEIRLPD</sequence>
<proteinExistence type="inferred from homology"/>
<comment type="similarity">
    <text evidence="1">Belongs to the PhzF family.</text>
</comment>
<gene>
    <name evidence="3" type="ORF">M2319_004542</name>
</gene>
<reference evidence="4" key="1">
    <citation type="submission" date="2023-07" db="EMBL/GenBank/DDBJ databases">
        <title>Genome sequencing of Purple Non-Sulfur Bacteria from various extreme environments.</title>
        <authorList>
            <person name="Mayer M."/>
        </authorList>
    </citation>
    <scope>NUCLEOTIDE SEQUENCE [LARGE SCALE GENOMIC DNA]</scope>
    <source>
        <strain evidence="4">DSM 17935</strain>
    </source>
</reference>
<keyword evidence="2" id="KW-0413">Isomerase</keyword>
<evidence type="ECO:0000256" key="1">
    <source>
        <dbReference type="ARBA" id="ARBA00008270"/>
    </source>
</evidence>
<dbReference type="PANTHER" id="PTHR13774">
    <property type="entry name" value="PHENAZINE BIOSYNTHESIS PROTEIN"/>
    <property type="match status" value="1"/>
</dbReference>
<comment type="caution">
    <text evidence="3">The sequence shown here is derived from an EMBL/GenBank/DDBJ whole genome shotgun (WGS) entry which is preliminary data.</text>
</comment>
<dbReference type="PANTHER" id="PTHR13774:SF17">
    <property type="entry name" value="PHENAZINE BIOSYNTHESIS-LIKE DOMAIN-CONTAINING PROTEIN"/>
    <property type="match status" value="1"/>
</dbReference>
<evidence type="ECO:0000313" key="4">
    <source>
        <dbReference type="Proteomes" id="UP001209755"/>
    </source>
</evidence>
<dbReference type="Pfam" id="PF02567">
    <property type="entry name" value="PhzC-PhzF"/>
    <property type="match status" value="1"/>
</dbReference>
<dbReference type="NCBIfam" id="TIGR00654">
    <property type="entry name" value="PhzF_family"/>
    <property type="match status" value="1"/>
</dbReference>
<accession>A0ABT3HID9</accession>
<dbReference type="InterPro" id="IPR003719">
    <property type="entry name" value="Phenazine_PhzF-like"/>
</dbReference>
<organism evidence="3 4">
    <name type="scientific">Rhodobium gokarnense</name>
    <dbReference type="NCBI Taxonomy" id="364296"/>
    <lineage>
        <taxon>Bacteria</taxon>
        <taxon>Pseudomonadati</taxon>
        <taxon>Pseudomonadota</taxon>
        <taxon>Alphaproteobacteria</taxon>
        <taxon>Hyphomicrobiales</taxon>
        <taxon>Rhodobiaceae</taxon>
        <taxon>Rhodobium</taxon>
    </lineage>
</organism>
<dbReference type="PIRSF" id="PIRSF016184">
    <property type="entry name" value="PhzC_PhzF"/>
    <property type="match status" value="1"/>
</dbReference>